<sequence length="345" mass="39486">MDFENNITSLSKRELLERVGDMRQVSYVELQERKEGAAKDCRQASFRTATGLQFDVLIDRGLDISSLYYKGCPLVWRSPVAERHPAYYDPKGDEWLRSFFGGLLTTCGLTHFGQPSVEEGKGLHGRISNTPADNISVKSGWVGNEYELSLKGEIKQTKVFGENIALKRKIRTAWDEKTIEIHDIVENRSFRETPHMIMYHMNFGYPLLSSDSVLELETSKVLPANDRAANELEKYSNLQKPQKNYKERVYVHQPKADERGKCSVSLSNPNWGNGLGLKIIFEKSELPYLTEWKMLGQSEYVLGLEPANCPLKDRKQLERENKIPSLAPQESREYKIKVEVFEGES</sequence>
<dbReference type="AlphaFoldDB" id="A0A133U5B5"/>
<proteinExistence type="predicted"/>
<comment type="caution">
    <text evidence="1">The sequence shown here is derived from an EMBL/GenBank/DDBJ whole genome shotgun (WGS) entry which is preliminary data.</text>
</comment>
<dbReference type="CDD" id="cd09023">
    <property type="entry name" value="Aldose_epim_Ec_c4013"/>
    <property type="match status" value="1"/>
</dbReference>
<name>A0A133U5B5_9EURY</name>
<dbReference type="EMBL" id="LHXL01000040">
    <property type="protein sequence ID" value="KXA89375.1"/>
    <property type="molecule type" value="Genomic_DNA"/>
</dbReference>
<evidence type="ECO:0008006" key="3">
    <source>
        <dbReference type="Google" id="ProtNLM"/>
    </source>
</evidence>
<dbReference type="GO" id="GO:0030246">
    <property type="term" value="F:carbohydrate binding"/>
    <property type="evidence" value="ECO:0007669"/>
    <property type="project" value="InterPro"/>
</dbReference>
<dbReference type="InterPro" id="IPR027839">
    <property type="entry name" value="DUF4432"/>
</dbReference>
<accession>A0A133U5B5</accession>
<dbReference type="Proteomes" id="UP000070589">
    <property type="component" value="Unassembled WGS sequence"/>
</dbReference>
<protein>
    <recommendedName>
        <fullName evidence="3">DUF4432 domain-containing protein</fullName>
    </recommendedName>
</protein>
<dbReference type="Gene3D" id="2.70.98.10">
    <property type="match status" value="1"/>
</dbReference>
<dbReference type="InterPro" id="IPR014718">
    <property type="entry name" value="GH-type_carb-bd"/>
</dbReference>
<organism evidence="1 2">
    <name type="scientific">candidate division MSBL1 archaeon SCGC-AAA259D14</name>
    <dbReference type="NCBI Taxonomy" id="1698261"/>
    <lineage>
        <taxon>Archaea</taxon>
        <taxon>Methanobacteriati</taxon>
        <taxon>Methanobacteriota</taxon>
        <taxon>candidate division MSBL1</taxon>
    </lineage>
</organism>
<gene>
    <name evidence="1" type="ORF">AKJ62_03250</name>
</gene>
<dbReference type="Pfam" id="PF14486">
    <property type="entry name" value="DUF4432"/>
    <property type="match status" value="1"/>
</dbReference>
<reference evidence="1 2" key="1">
    <citation type="journal article" date="2016" name="Sci. Rep.">
        <title>Metabolic traits of an uncultured archaeal lineage -MSBL1- from brine pools of the Red Sea.</title>
        <authorList>
            <person name="Mwirichia R."/>
            <person name="Alam I."/>
            <person name="Rashid M."/>
            <person name="Vinu M."/>
            <person name="Ba-Alawi W."/>
            <person name="Anthony Kamau A."/>
            <person name="Kamanda Ngugi D."/>
            <person name="Goker M."/>
            <person name="Klenk H.P."/>
            <person name="Bajic V."/>
            <person name="Stingl U."/>
        </authorList>
    </citation>
    <scope>NUCLEOTIDE SEQUENCE [LARGE SCALE GENOMIC DNA]</scope>
    <source>
        <strain evidence="1">SCGC-AAA259D14</strain>
    </source>
</reference>
<evidence type="ECO:0000313" key="2">
    <source>
        <dbReference type="Proteomes" id="UP000070589"/>
    </source>
</evidence>
<keyword evidence="2" id="KW-1185">Reference proteome</keyword>
<evidence type="ECO:0000313" key="1">
    <source>
        <dbReference type="EMBL" id="KXA89375.1"/>
    </source>
</evidence>